<evidence type="ECO:0000313" key="2">
    <source>
        <dbReference type="EMBL" id="QJA89508.1"/>
    </source>
</evidence>
<sequence>MSKNIIDLTGKRFGWLTVVAITEERIHGSVVWLCKCNCGNETKGLSTSLIGGGKKSCGCLSGIKNRIGQRFGQLIVIALAKERYHEGAVWICKCDCGNEKMIPVTALVSGHTKSCGCLHKKQVSKKPYEALYKILEFAAKKRNLDIISFDEFLWYTNIKHCFYCGANIRWVKCNTGKNGRHYNLDRIDNSLGYILKNIVVCCPKCNQMKHTLTQKEFLKKCKQVAEYQESKEGDLNE</sequence>
<protein>
    <recommendedName>
        <fullName evidence="3">HNH endonuclease</fullName>
    </recommendedName>
</protein>
<accession>A0A6M3JQG6</accession>
<proteinExistence type="predicted"/>
<dbReference type="EMBL" id="MT142850">
    <property type="protein sequence ID" value="QJA89508.1"/>
    <property type="molecule type" value="Genomic_DNA"/>
</dbReference>
<dbReference type="EMBL" id="MT141925">
    <property type="protein sequence ID" value="QJA72110.1"/>
    <property type="molecule type" value="Genomic_DNA"/>
</dbReference>
<gene>
    <name evidence="1" type="ORF">MM415A02916_0006</name>
    <name evidence="2" type="ORF">MM415B02540_0007</name>
</gene>
<dbReference type="Gene3D" id="3.30.40.220">
    <property type="match status" value="1"/>
</dbReference>
<dbReference type="AlphaFoldDB" id="A0A6M3JQG6"/>
<evidence type="ECO:0008006" key="3">
    <source>
        <dbReference type="Google" id="ProtNLM"/>
    </source>
</evidence>
<evidence type="ECO:0000313" key="1">
    <source>
        <dbReference type="EMBL" id="QJA72110.1"/>
    </source>
</evidence>
<name>A0A6M3JQG6_9ZZZZ</name>
<reference evidence="1" key="1">
    <citation type="submission" date="2020-03" db="EMBL/GenBank/DDBJ databases">
        <title>The deep terrestrial virosphere.</title>
        <authorList>
            <person name="Holmfeldt K."/>
            <person name="Nilsson E."/>
            <person name="Simone D."/>
            <person name="Lopez-Fernandez M."/>
            <person name="Wu X."/>
            <person name="de Brujin I."/>
            <person name="Lundin D."/>
            <person name="Andersson A."/>
            <person name="Bertilsson S."/>
            <person name="Dopson M."/>
        </authorList>
    </citation>
    <scope>NUCLEOTIDE SEQUENCE</scope>
    <source>
        <strain evidence="1">MM415A02916</strain>
        <strain evidence="2">MM415B02540</strain>
    </source>
</reference>
<organism evidence="1">
    <name type="scientific">viral metagenome</name>
    <dbReference type="NCBI Taxonomy" id="1070528"/>
    <lineage>
        <taxon>unclassified sequences</taxon>
        <taxon>metagenomes</taxon>
        <taxon>organismal metagenomes</taxon>
    </lineage>
</organism>